<gene>
    <name evidence="2" type="ORF">bsdcttw_30410</name>
</gene>
<dbReference type="KEGG" id="acht:bsdcttw_30410"/>
<evidence type="ECO:0008006" key="4">
    <source>
        <dbReference type="Google" id="ProtNLM"/>
    </source>
</evidence>
<feature type="transmembrane region" description="Helical" evidence="1">
    <location>
        <begin position="7"/>
        <end position="26"/>
    </location>
</feature>
<evidence type="ECO:0000256" key="1">
    <source>
        <dbReference type="SAM" id="Phobius"/>
    </source>
</evidence>
<dbReference type="EMBL" id="AP023368">
    <property type="protein sequence ID" value="BCK00001.1"/>
    <property type="molecule type" value="Genomic_DNA"/>
</dbReference>
<organism evidence="2 3">
    <name type="scientific">Anaerocolumna chitinilytica</name>
    <dbReference type="NCBI Taxonomy" id="1727145"/>
    <lineage>
        <taxon>Bacteria</taxon>
        <taxon>Bacillati</taxon>
        <taxon>Bacillota</taxon>
        <taxon>Clostridia</taxon>
        <taxon>Lachnospirales</taxon>
        <taxon>Lachnospiraceae</taxon>
        <taxon>Anaerocolumna</taxon>
    </lineage>
</organism>
<evidence type="ECO:0000313" key="3">
    <source>
        <dbReference type="Proteomes" id="UP000515703"/>
    </source>
</evidence>
<dbReference type="RefSeq" id="WP_185255714.1">
    <property type="nucleotide sequence ID" value="NZ_AP023368.1"/>
</dbReference>
<reference evidence="2 3" key="2">
    <citation type="submission" date="2020-08" db="EMBL/GenBank/DDBJ databases">
        <authorList>
            <person name="Ueki A."/>
            <person name="Tonouchi A."/>
        </authorList>
    </citation>
    <scope>NUCLEOTIDE SEQUENCE [LARGE SCALE GENOMIC DNA]</scope>
    <source>
        <strain evidence="2 3">CTTW</strain>
    </source>
</reference>
<keyword evidence="1" id="KW-0472">Membrane</keyword>
<reference evidence="2 3" key="1">
    <citation type="submission" date="2020-08" db="EMBL/GenBank/DDBJ databases">
        <title>Draft genome sequencing of an Anaerocolumna strain isolated from anoxic soil subjected to BSD treatment.</title>
        <authorList>
            <person name="Uek A."/>
            <person name="Tonouchi A."/>
        </authorList>
    </citation>
    <scope>NUCLEOTIDE SEQUENCE [LARGE SCALE GENOMIC DNA]</scope>
    <source>
        <strain evidence="2 3">CTTW</strain>
    </source>
</reference>
<keyword evidence="1" id="KW-1133">Transmembrane helix</keyword>
<keyword evidence="3" id="KW-1185">Reference proteome</keyword>
<evidence type="ECO:0000313" key="2">
    <source>
        <dbReference type="EMBL" id="BCK00001.1"/>
    </source>
</evidence>
<dbReference type="Proteomes" id="UP000515703">
    <property type="component" value="Chromosome"/>
</dbReference>
<dbReference type="AlphaFoldDB" id="A0A7I8DNM8"/>
<proteinExistence type="predicted"/>
<keyword evidence="1" id="KW-0812">Transmembrane</keyword>
<name>A0A7I8DNM8_9FIRM</name>
<protein>
    <recommendedName>
        <fullName evidence="4">DUF2194 domain-containing protein</fullName>
    </recommendedName>
</protein>
<accession>A0A7I8DNM8</accession>
<sequence>MVSIKNYFTIFILMLMVFVMFMFIGVSTNILSGTSKNIKETDKSDITISDTITADSLNLELSASLAPAKGREVVDKRGKLRIAIISQDMSKDMSLDKESTNTQVLIQWCVYNKYLYKVFHSLPKKEEISGYDTVIFGDYKITAEDLADLYAYADLGKTMIFPELPDYGTISKSKELAAFFGIKAEVAENVTADGIKIFSNFMINKERIYTKGDYFGEKDDTKVDVPYYSLAAGYEVYAVGIFKNQKNLKIEDKDLPPLLWRTTTRNSFVCVVNCDIFDGTSLLGILTGFMAHQSEYYLYPIINAQTISLLSYPYFSDENYDVMNQLYSRNSEAVARDLLWPNIIQILKKYGGSYNFFAAPQLDYQNNAASKEDYLVFYLEEIEKLSGGLGLSLGQVSGVDINDMLKKNELFFRKFLPDYHFTALYTAGFREGEVESVLNSAFLHDINLVMSDYKEGDNLLGFLNADVLSVKYTLDGYRHETMDDLRMNAIENALGMCNMGVDIKRVLYPQNLSDEWNELSLKLSKGSTYFNDYSMMDMVSVYEMENRVRRFLALDYTWDYNAEDVDIHIDHFEKEAYFIFNTSNKQIDSVENGTAKKISDTFYLIKAQGKEVRLHMSEKNLLQKPKNNKLIPSNPK</sequence>